<dbReference type="InterPro" id="IPR029052">
    <property type="entry name" value="Metallo-depent_PP-like"/>
</dbReference>
<evidence type="ECO:0000259" key="3">
    <source>
        <dbReference type="Pfam" id="PF12850"/>
    </source>
</evidence>
<dbReference type="SUPFAM" id="SSF56300">
    <property type="entry name" value="Metallo-dependent phosphatases"/>
    <property type="match status" value="1"/>
</dbReference>
<keyword evidence="2" id="KW-0479">Metal-binding</keyword>
<dbReference type="PANTHER" id="PTHR11124">
    <property type="entry name" value="VACUOLAR SORTING PROTEIN VPS29"/>
    <property type="match status" value="1"/>
</dbReference>
<name>A0ABW7NH00_9BACT</name>
<comment type="caution">
    <text evidence="4">The sequence shown here is derived from an EMBL/GenBank/DDBJ whole genome shotgun (WGS) entry which is preliminary data.</text>
</comment>
<evidence type="ECO:0000256" key="2">
    <source>
        <dbReference type="RuleBase" id="RU362039"/>
    </source>
</evidence>
<accession>A0ABW7NH00</accession>
<sequence>MRIGIISDTHSYLDPSVFKYFSQCDEIWHAGDIGTLDVLQQLEAFKPTMAVFGNIDGHDVRAASPEDQVFVREGKKILMTHIAGSLPRYNPRVRDLIKTHQPDVLVCGHSHLLKVQPDKANNLLFINPGAAGKHGFHKIKTLLRLEIQEGKIQNLEVVELGPRGQIS</sequence>
<keyword evidence="5" id="KW-1185">Reference proteome</keyword>
<proteinExistence type="inferred from homology"/>
<dbReference type="NCBIfam" id="TIGR00040">
    <property type="entry name" value="yfcE"/>
    <property type="match status" value="1"/>
</dbReference>
<evidence type="ECO:0000313" key="4">
    <source>
        <dbReference type="EMBL" id="MFH6985459.1"/>
    </source>
</evidence>
<dbReference type="Pfam" id="PF12850">
    <property type="entry name" value="Metallophos_2"/>
    <property type="match status" value="1"/>
</dbReference>
<dbReference type="Gene3D" id="3.60.21.10">
    <property type="match status" value="1"/>
</dbReference>
<dbReference type="EC" id="3.1.4.-" evidence="2"/>
<dbReference type="Proteomes" id="UP001610063">
    <property type="component" value="Unassembled WGS sequence"/>
</dbReference>
<evidence type="ECO:0000256" key="1">
    <source>
        <dbReference type="ARBA" id="ARBA00008950"/>
    </source>
</evidence>
<organism evidence="4 5">
    <name type="scientific">Marinoscillum luteum</name>
    <dbReference type="NCBI Taxonomy" id="861051"/>
    <lineage>
        <taxon>Bacteria</taxon>
        <taxon>Pseudomonadati</taxon>
        <taxon>Bacteroidota</taxon>
        <taxon>Cytophagia</taxon>
        <taxon>Cytophagales</taxon>
        <taxon>Reichenbachiellaceae</taxon>
        <taxon>Marinoscillum</taxon>
    </lineage>
</organism>
<evidence type="ECO:0000313" key="5">
    <source>
        <dbReference type="Proteomes" id="UP001610063"/>
    </source>
</evidence>
<feature type="domain" description="Calcineurin-like phosphoesterase" evidence="3">
    <location>
        <begin position="1"/>
        <end position="149"/>
    </location>
</feature>
<comment type="cofactor">
    <cofactor evidence="2">
        <name>a divalent metal cation</name>
        <dbReference type="ChEBI" id="CHEBI:60240"/>
    </cofactor>
</comment>
<dbReference type="InterPro" id="IPR000979">
    <property type="entry name" value="Phosphodiesterase_MJ0936/Vps29"/>
</dbReference>
<dbReference type="InterPro" id="IPR024654">
    <property type="entry name" value="Calcineurin-like_PHP_lpxH"/>
</dbReference>
<gene>
    <name evidence="4" type="ORF">ACHKAR_18555</name>
</gene>
<dbReference type="RefSeq" id="WP_395418911.1">
    <property type="nucleotide sequence ID" value="NZ_JBIPKE010000020.1"/>
</dbReference>
<dbReference type="EMBL" id="JBIPKE010000020">
    <property type="protein sequence ID" value="MFH6985459.1"/>
    <property type="molecule type" value="Genomic_DNA"/>
</dbReference>
<protein>
    <recommendedName>
        <fullName evidence="2">Phosphoesterase</fullName>
        <ecNumber evidence="2">3.1.4.-</ecNumber>
    </recommendedName>
</protein>
<comment type="similarity">
    <text evidence="1 2">Belongs to the metallophosphoesterase superfamily. YfcE family.</text>
</comment>
<reference evidence="4 5" key="1">
    <citation type="journal article" date="2013" name="Int. J. Syst. Evol. Microbiol.">
        <title>Marinoscillum luteum sp. nov., isolated from marine sediment.</title>
        <authorList>
            <person name="Cha I.T."/>
            <person name="Park S.J."/>
            <person name="Kim S.J."/>
            <person name="Kim J.G."/>
            <person name="Jung M.Y."/>
            <person name="Shin K.S."/>
            <person name="Kwon K.K."/>
            <person name="Yang S.H."/>
            <person name="Seo Y.S."/>
            <person name="Rhee S.K."/>
        </authorList>
    </citation>
    <scope>NUCLEOTIDE SEQUENCE [LARGE SCALE GENOMIC DNA]</scope>
    <source>
        <strain evidence="4 5">KCTC 23939</strain>
    </source>
</reference>